<feature type="domain" description="Reverse transcriptase" evidence="1">
    <location>
        <begin position="198"/>
        <end position="474"/>
    </location>
</feature>
<dbReference type="SUPFAM" id="SSF56672">
    <property type="entry name" value="DNA/RNA polymerases"/>
    <property type="match status" value="1"/>
</dbReference>
<reference evidence="3" key="1">
    <citation type="journal article" date="2005" name="Nature">
        <title>The map-based sequence of the rice genome.</title>
        <authorList>
            <consortium name="International rice genome sequencing project (IRGSP)"/>
            <person name="Matsumoto T."/>
            <person name="Wu J."/>
            <person name="Kanamori H."/>
            <person name="Katayose Y."/>
            <person name="Fujisawa M."/>
            <person name="Namiki N."/>
            <person name="Mizuno H."/>
            <person name="Yamamoto K."/>
            <person name="Antonio B.A."/>
            <person name="Baba T."/>
            <person name="Sakata K."/>
            <person name="Nagamura Y."/>
            <person name="Aoki H."/>
            <person name="Arikawa K."/>
            <person name="Arita K."/>
            <person name="Bito T."/>
            <person name="Chiden Y."/>
            <person name="Fujitsuka N."/>
            <person name="Fukunaka R."/>
            <person name="Hamada M."/>
            <person name="Harada C."/>
            <person name="Hayashi A."/>
            <person name="Hijishita S."/>
            <person name="Honda M."/>
            <person name="Hosokawa S."/>
            <person name="Ichikawa Y."/>
            <person name="Idonuma A."/>
            <person name="Iijima M."/>
            <person name="Ikeda M."/>
            <person name="Ikeno M."/>
            <person name="Ito K."/>
            <person name="Ito S."/>
            <person name="Ito T."/>
            <person name="Ito Y."/>
            <person name="Ito Y."/>
            <person name="Iwabuchi A."/>
            <person name="Kamiya K."/>
            <person name="Karasawa W."/>
            <person name="Kurita K."/>
            <person name="Katagiri S."/>
            <person name="Kikuta A."/>
            <person name="Kobayashi H."/>
            <person name="Kobayashi N."/>
            <person name="Machita K."/>
            <person name="Maehara T."/>
            <person name="Masukawa M."/>
            <person name="Mizubayashi T."/>
            <person name="Mukai Y."/>
            <person name="Nagasaki H."/>
            <person name="Nagata Y."/>
            <person name="Naito S."/>
            <person name="Nakashima M."/>
            <person name="Nakama Y."/>
            <person name="Nakamichi Y."/>
            <person name="Nakamura M."/>
            <person name="Meguro A."/>
            <person name="Negishi M."/>
            <person name="Ohta I."/>
            <person name="Ohta T."/>
            <person name="Okamoto M."/>
            <person name="Ono N."/>
            <person name="Saji S."/>
            <person name="Sakaguchi M."/>
            <person name="Sakai K."/>
            <person name="Shibata M."/>
            <person name="Shimokawa T."/>
            <person name="Song J."/>
            <person name="Takazaki Y."/>
            <person name="Terasawa K."/>
            <person name="Tsugane M."/>
            <person name="Tsuji K."/>
            <person name="Ueda S."/>
            <person name="Waki K."/>
            <person name="Yamagata H."/>
            <person name="Yamamoto M."/>
            <person name="Yamamoto S."/>
            <person name="Yamane H."/>
            <person name="Yoshiki S."/>
            <person name="Yoshihara R."/>
            <person name="Yukawa K."/>
            <person name="Zhong H."/>
            <person name="Yano M."/>
            <person name="Yuan Q."/>
            <person name="Ouyang S."/>
            <person name="Liu J."/>
            <person name="Jones K.M."/>
            <person name="Gansberger K."/>
            <person name="Moffat K."/>
            <person name="Hill J."/>
            <person name="Bera J."/>
            <person name="Fadrosh D."/>
            <person name="Jin S."/>
            <person name="Johri S."/>
            <person name="Kim M."/>
            <person name="Overton L."/>
            <person name="Reardon M."/>
            <person name="Tsitrin T."/>
            <person name="Vuong H."/>
            <person name="Weaver B."/>
            <person name="Ciecko A."/>
            <person name="Tallon L."/>
            <person name="Jackson J."/>
            <person name="Pai G."/>
            <person name="Aken S.V."/>
            <person name="Utterback T."/>
            <person name="Reidmuller S."/>
            <person name="Feldblyum T."/>
            <person name="Hsiao J."/>
            <person name="Zismann V."/>
            <person name="Iobst S."/>
            <person name="de Vazeille A.R."/>
            <person name="Buell C.R."/>
            <person name="Ying K."/>
            <person name="Li Y."/>
            <person name="Lu T."/>
            <person name="Huang Y."/>
            <person name="Zhao Q."/>
            <person name="Feng Q."/>
            <person name="Zhang L."/>
            <person name="Zhu J."/>
            <person name="Weng Q."/>
            <person name="Mu J."/>
            <person name="Lu Y."/>
            <person name="Fan D."/>
            <person name="Liu Y."/>
            <person name="Guan J."/>
            <person name="Zhang Y."/>
            <person name="Yu S."/>
            <person name="Liu X."/>
            <person name="Zhang Y."/>
            <person name="Hong G."/>
            <person name="Han B."/>
            <person name="Choisne N."/>
            <person name="Demange N."/>
            <person name="Orjeda G."/>
            <person name="Samain S."/>
            <person name="Cattolico L."/>
            <person name="Pelletier E."/>
            <person name="Couloux A."/>
            <person name="Segurens B."/>
            <person name="Wincker P."/>
            <person name="D'Hont A."/>
            <person name="Scarpelli C."/>
            <person name="Weissenbach J."/>
            <person name="Salanoubat M."/>
            <person name="Quetier F."/>
            <person name="Yu Y."/>
            <person name="Kim H.R."/>
            <person name="Rambo T."/>
            <person name="Currie J."/>
            <person name="Collura K."/>
            <person name="Luo M."/>
            <person name="Yang T."/>
            <person name="Ammiraju J.S.S."/>
            <person name="Engler F."/>
            <person name="Soderlund C."/>
            <person name="Wing R.A."/>
            <person name="Palmer L.E."/>
            <person name="de la Bastide M."/>
            <person name="Spiegel L."/>
            <person name="Nascimento L."/>
            <person name="Zutavern T."/>
            <person name="O'Shaughnessy A."/>
            <person name="Dike S."/>
            <person name="Dedhia N."/>
            <person name="Preston R."/>
            <person name="Balija V."/>
            <person name="McCombie W.R."/>
            <person name="Chow T."/>
            <person name="Chen H."/>
            <person name="Chung M."/>
            <person name="Chen C."/>
            <person name="Shaw J."/>
            <person name="Wu H."/>
            <person name="Hsiao K."/>
            <person name="Chao Y."/>
            <person name="Chu M."/>
            <person name="Cheng C."/>
            <person name="Hour A."/>
            <person name="Lee P."/>
            <person name="Lin S."/>
            <person name="Lin Y."/>
            <person name="Liou J."/>
            <person name="Liu S."/>
            <person name="Hsing Y."/>
            <person name="Raghuvanshi S."/>
            <person name="Mohanty A."/>
            <person name="Bharti A.K."/>
            <person name="Gaur A."/>
            <person name="Gupta V."/>
            <person name="Kumar D."/>
            <person name="Ravi V."/>
            <person name="Vij S."/>
            <person name="Kapur A."/>
            <person name="Khurana P."/>
            <person name="Khurana P."/>
            <person name="Khurana J.P."/>
            <person name="Tyagi A.K."/>
            <person name="Gaikwad K."/>
            <person name="Singh A."/>
            <person name="Dalal V."/>
            <person name="Srivastava S."/>
            <person name="Dixit A."/>
            <person name="Pal A.K."/>
            <person name="Ghazi I.A."/>
            <person name="Yadav M."/>
            <person name="Pandit A."/>
            <person name="Bhargava A."/>
            <person name="Sureshbabu K."/>
            <person name="Batra K."/>
            <person name="Sharma T.R."/>
            <person name="Mohapatra T."/>
            <person name="Singh N.K."/>
            <person name="Messing J."/>
            <person name="Nelson A.B."/>
            <person name="Fuks G."/>
            <person name="Kavchok S."/>
            <person name="Keizer G."/>
            <person name="Linton E."/>
            <person name="Llaca V."/>
            <person name="Song R."/>
            <person name="Tanyolac B."/>
            <person name="Young S."/>
            <person name="Ho-Il K."/>
            <person name="Hahn J.H."/>
            <person name="Sangsakoo G."/>
            <person name="Vanavichit A."/>
            <person name="de Mattos Luiz.A.T."/>
            <person name="Zimmer P.D."/>
            <person name="Malone G."/>
            <person name="Dellagostin O."/>
            <person name="de Oliveira A.C."/>
            <person name="Bevan M."/>
            <person name="Bancroft I."/>
            <person name="Minx P."/>
            <person name="Cordum H."/>
            <person name="Wilson R."/>
            <person name="Cheng Z."/>
            <person name="Jin W."/>
            <person name="Jiang J."/>
            <person name="Leong S.A."/>
            <person name="Iwama H."/>
            <person name="Gojobori T."/>
            <person name="Itoh T."/>
            <person name="Niimura Y."/>
            <person name="Fujii Y."/>
            <person name="Habara T."/>
            <person name="Sakai H."/>
            <person name="Sato Y."/>
            <person name="Wilson G."/>
            <person name="Kumar K."/>
            <person name="McCouch S."/>
            <person name="Juretic N."/>
            <person name="Hoen D."/>
            <person name="Wright S."/>
            <person name="Bruskiewich R."/>
            <person name="Bureau T."/>
            <person name="Miyao A."/>
            <person name="Hirochika H."/>
            <person name="Nishikawa T."/>
            <person name="Kadowaki K."/>
            <person name="Sugiura M."/>
            <person name="Burr B."/>
            <person name="Sasaki T."/>
        </authorList>
    </citation>
    <scope>NUCLEOTIDE SEQUENCE [LARGE SCALE GENOMIC DNA]</scope>
    <source>
        <strain evidence="3">cv. Nipponbare</strain>
    </source>
</reference>
<accession>A0A5S6RA34</accession>
<keyword evidence="2" id="KW-0695">RNA-directed DNA polymerase</keyword>
<dbReference type="PANTHER" id="PTHR31635">
    <property type="entry name" value="REVERSE TRANSCRIPTASE DOMAIN-CONTAINING PROTEIN-RELATED"/>
    <property type="match status" value="1"/>
</dbReference>
<sequence>MSLKRWAKGICSEAKIKYHMALDIIQRLDVAQERRELTQAEYRLRLGLKRRLFGFAVIERAWKKQAARLTNIKEGDANTKYFHRRINARKRKNHIFRLRKQNGWAVTHTEKEHTIAEHFRQVMGRPEPRECDLNCQSLGLTPVDLSGLDDPFTKTEIHKALSEMPVDKAPRPDGFTGKFFKHCWDIIKSDVVAVFNALHDMRHTHFNLLNSANVVLIPKMDGTEGIGDYRPISLIHGFAKLFSKVLAIRLRPLMHSLIPTNQSAFIRERSIHDNFMYVRNMVRKHHRTRRLIHLFKLDISKAFDSVRWDYLLTLLQNRGFPQRWREWIAGLLSTSTSKIILNGTPGEAIRHGKGLRQGDPLSPLLFILAIDPLQRLLDKATDLGAISKLRGRVICFRTSMYADDAVVFINPQKEDVRVFTDLLRRFGQVSGLCTNLQKSHVVPIRCDNLDLDDILDGIPVTRANLPMKYLGLPLTTARLRRVDLQPLFDKSMNRIAGWRGRHIGLAGRSTLVKSVLTSQPVFLLTGLKASKESLEALDKQRRKFLWAGGEALTGGKCKINWTRTCLPTGFGGLGILNLEKFARALRLRWLWQEWKSPEKAWVGSGTPCDDTDKLLFAAATSITIGNGATVSFWESAWWQGRRMKDVAPLVYAVSKKKNSTLQHALQSDQWLLDLGLPVDVGWTTELIDQLVTVWTAIQTIELTEHENDQICWKLTSHGQYTTASAYNAQLLGTTTNNFNNLIWKP</sequence>
<evidence type="ECO:0000313" key="2">
    <source>
        <dbReference type="EMBL" id="AAK55456.1"/>
    </source>
</evidence>
<dbReference type="GO" id="GO:0003964">
    <property type="term" value="F:RNA-directed DNA polymerase activity"/>
    <property type="evidence" value="ECO:0007669"/>
    <property type="project" value="UniProtKB-KW"/>
</dbReference>
<gene>
    <name evidence="2" type="ORF">OSJNBa0010C11.12</name>
</gene>
<organism evidence="2 3">
    <name type="scientific">Oryza sativa subsp. japonica</name>
    <name type="common">Rice</name>
    <dbReference type="NCBI Taxonomy" id="39947"/>
    <lineage>
        <taxon>Eukaryota</taxon>
        <taxon>Viridiplantae</taxon>
        <taxon>Streptophyta</taxon>
        <taxon>Embryophyta</taxon>
        <taxon>Tracheophyta</taxon>
        <taxon>Spermatophyta</taxon>
        <taxon>Magnoliopsida</taxon>
        <taxon>Liliopsida</taxon>
        <taxon>Poales</taxon>
        <taxon>Poaceae</taxon>
        <taxon>BOP clade</taxon>
        <taxon>Oryzoideae</taxon>
        <taxon>Oryzeae</taxon>
        <taxon>Oryzinae</taxon>
        <taxon>Oryza</taxon>
        <taxon>Oryza sativa</taxon>
    </lineage>
</organism>
<reference evidence="3" key="2">
    <citation type="journal article" date="2008" name="Nucleic Acids Res.">
        <title>The rice annotation project database (RAP-DB): 2008 update.</title>
        <authorList>
            <consortium name="The rice annotation project (RAP)"/>
        </authorList>
    </citation>
    <scope>GENOME REANNOTATION</scope>
    <source>
        <strain evidence="3">cv. Nipponbare</strain>
    </source>
</reference>
<dbReference type="EMBL" id="AC069300">
    <property type="protein sequence ID" value="AAK55456.1"/>
    <property type="molecule type" value="Genomic_DNA"/>
</dbReference>
<dbReference type="Proteomes" id="UP000000763">
    <property type="component" value="Chromosome 10"/>
</dbReference>
<evidence type="ECO:0000259" key="1">
    <source>
        <dbReference type="PROSITE" id="PS50878"/>
    </source>
</evidence>
<name>A0A5S6RA34_ORYSJ</name>
<protein>
    <submittedName>
        <fullName evidence="2">Reverse transcriptase</fullName>
    </submittedName>
</protein>
<dbReference type="PROSITE" id="PS50878">
    <property type="entry name" value="RT_POL"/>
    <property type="match status" value="1"/>
</dbReference>
<dbReference type="InterPro" id="IPR000477">
    <property type="entry name" value="RT_dom"/>
</dbReference>
<keyword evidence="2" id="KW-0548">Nucleotidyltransferase</keyword>
<dbReference type="InterPro" id="IPR043502">
    <property type="entry name" value="DNA/RNA_pol_sf"/>
</dbReference>
<keyword evidence="2" id="KW-0808">Transferase</keyword>
<dbReference type="AlphaFoldDB" id="A0A5S6RA34"/>
<dbReference type="PANTHER" id="PTHR31635:SF196">
    <property type="entry name" value="REVERSE TRANSCRIPTASE DOMAIN-CONTAINING PROTEIN-RELATED"/>
    <property type="match status" value="1"/>
</dbReference>
<dbReference type="Pfam" id="PF00078">
    <property type="entry name" value="RVT_1"/>
    <property type="match status" value="1"/>
</dbReference>
<evidence type="ECO:0000313" key="3">
    <source>
        <dbReference type="Proteomes" id="UP000000763"/>
    </source>
</evidence>
<proteinExistence type="predicted"/>
<dbReference type="CDD" id="cd01650">
    <property type="entry name" value="RT_nLTR_like"/>
    <property type="match status" value="1"/>
</dbReference>